<dbReference type="EMBL" id="CAFBNZ010000070">
    <property type="protein sequence ID" value="CAB4969894.1"/>
    <property type="molecule type" value="Genomic_DNA"/>
</dbReference>
<sequence length="175" mass="19883">MVPTFGIVVVRYDSHIESQLAEDVETLKPTWLTSDFVNLVDGNCVATQSERCGRSKGHRSTSAHFRTHDFGNCGPRPLTQRVCGTSGSSEDIICLTNTTQTLLNHKRVGPMDLCQPSDFNVVAHALTEILNCLGRKFRRVFLETVRRVKNDCLRCAWKPSNEFTMMLHHRRRCFT</sequence>
<name>A0A6J7LWW3_9ZZZZ</name>
<dbReference type="AlphaFoldDB" id="A0A6J7LWW3"/>
<organism evidence="1">
    <name type="scientific">freshwater metagenome</name>
    <dbReference type="NCBI Taxonomy" id="449393"/>
    <lineage>
        <taxon>unclassified sequences</taxon>
        <taxon>metagenomes</taxon>
        <taxon>ecological metagenomes</taxon>
    </lineage>
</organism>
<evidence type="ECO:0000313" key="1">
    <source>
        <dbReference type="EMBL" id="CAB4969894.1"/>
    </source>
</evidence>
<protein>
    <submittedName>
        <fullName evidence="1">Unannotated protein</fullName>
    </submittedName>
</protein>
<reference evidence="1" key="1">
    <citation type="submission" date="2020-05" db="EMBL/GenBank/DDBJ databases">
        <authorList>
            <person name="Chiriac C."/>
            <person name="Salcher M."/>
            <person name="Ghai R."/>
            <person name="Kavagutti S V."/>
        </authorList>
    </citation>
    <scope>NUCLEOTIDE SEQUENCE</scope>
</reference>
<proteinExistence type="predicted"/>
<gene>
    <name evidence="1" type="ORF">UFOPK3889_00508</name>
</gene>
<accession>A0A6J7LWW3</accession>